<name>A0A484HJS6_9BACT</name>
<accession>A0A484HJS6</accession>
<gene>
    <name evidence="1" type="ORF">EPICR_120014</name>
</gene>
<dbReference type="SUPFAM" id="SSF88723">
    <property type="entry name" value="PIN domain-like"/>
    <property type="match status" value="1"/>
</dbReference>
<dbReference type="InterPro" id="IPR029060">
    <property type="entry name" value="PIN-like_dom_sf"/>
</dbReference>
<dbReference type="EMBL" id="CAACVI010000004">
    <property type="protein sequence ID" value="VEN73119.1"/>
    <property type="molecule type" value="Genomic_DNA"/>
</dbReference>
<dbReference type="Gene3D" id="3.40.50.1010">
    <property type="entry name" value="5'-nuclease"/>
    <property type="match status" value="1"/>
</dbReference>
<evidence type="ECO:0000313" key="1">
    <source>
        <dbReference type="EMBL" id="VEN73119.1"/>
    </source>
</evidence>
<proteinExistence type="predicted"/>
<reference evidence="1" key="1">
    <citation type="submission" date="2019-01" db="EMBL/GenBank/DDBJ databases">
        <authorList>
            <consortium name="Genoscope - CEA"/>
            <person name="William W."/>
        </authorList>
    </citation>
    <scope>NUCLEOTIDE SEQUENCE</scope>
    <source>
        <strain evidence="1">CR-1</strain>
    </source>
</reference>
<organism evidence="1">
    <name type="scientific">uncultured Desulfobacteraceae bacterium</name>
    <dbReference type="NCBI Taxonomy" id="218296"/>
    <lineage>
        <taxon>Bacteria</taxon>
        <taxon>Pseudomonadati</taxon>
        <taxon>Thermodesulfobacteriota</taxon>
        <taxon>Desulfobacteria</taxon>
        <taxon>Desulfobacterales</taxon>
        <taxon>Desulfobacteraceae</taxon>
        <taxon>environmental samples</taxon>
    </lineage>
</organism>
<sequence>MSLGDSLIAATALVYDLKLATANVKDFLWIKRLEVVNPLEIYEK</sequence>
<protein>
    <submittedName>
        <fullName evidence="1">Twitching motility protein PilT</fullName>
    </submittedName>
</protein>
<dbReference type="AlphaFoldDB" id="A0A484HJS6"/>